<dbReference type="CDD" id="cd00118">
    <property type="entry name" value="LysM"/>
    <property type="match status" value="1"/>
</dbReference>
<keyword evidence="4" id="KW-1185">Reference proteome</keyword>
<name>A0A5D6VYQ4_9FIRM</name>
<reference evidence="3 4" key="1">
    <citation type="submission" date="2019-08" db="EMBL/GenBank/DDBJ databases">
        <title>Selenomonas sp. mPRGC5 and Selenomonas sp. mPRGC8 isolated from ruminal fluid of dairy goat (Capra hircus).</title>
        <authorList>
            <person name="Poothong S."/>
            <person name="Nuengjamnong C."/>
            <person name="Tanasupawat S."/>
        </authorList>
    </citation>
    <scope>NUCLEOTIDE SEQUENCE [LARGE SCALE GENOMIC DNA]</scope>
    <source>
        <strain evidence="4">mPRGC5</strain>
    </source>
</reference>
<dbReference type="InterPro" id="IPR036779">
    <property type="entry name" value="LysM_dom_sf"/>
</dbReference>
<evidence type="ECO:0000256" key="1">
    <source>
        <dbReference type="SAM" id="SignalP"/>
    </source>
</evidence>
<protein>
    <submittedName>
        <fullName evidence="3">LysM peptidoglycan-binding domain-containing protein</fullName>
    </submittedName>
</protein>
<feature type="chain" id="PRO_5022762408" evidence="1">
    <location>
        <begin position="24"/>
        <end position="95"/>
    </location>
</feature>
<evidence type="ECO:0000259" key="2">
    <source>
        <dbReference type="SMART" id="SM00257"/>
    </source>
</evidence>
<accession>A0A5D6VYQ4</accession>
<dbReference type="InterPro" id="IPR018392">
    <property type="entry name" value="LysM"/>
</dbReference>
<proteinExistence type="predicted"/>
<feature type="domain" description="LysM" evidence="2">
    <location>
        <begin position="34"/>
        <end position="89"/>
    </location>
</feature>
<dbReference type="OrthoDB" id="1666822at2"/>
<dbReference type="EMBL" id="VTOY01000009">
    <property type="protein sequence ID" value="TYZ21373.1"/>
    <property type="molecule type" value="Genomic_DNA"/>
</dbReference>
<gene>
    <name evidence="3" type="ORF">FZ040_10185</name>
</gene>
<dbReference type="AlphaFoldDB" id="A0A5D6VYQ4"/>
<organism evidence="3 4">
    <name type="scientific">Selenomonas ruminis</name>
    <dbReference type="NCBI Taxonomy" id="2593411"/>
    <lineage>
        <taxon>Bacteria</taxon>
        <taxon>Bacillati</taxon>
        <taxon>Bacillota</taxon>
        <taxon>Negativicutes</taxon>
        <taxon>Selenomonadales</taxon>
        <taxon>Selenomonadaceae</taxon>
        <taxon>Selenomonas</taxon>
    </lineage>
</organism>
<sequence length="95" mass="10922">MKKAFIVAMAVLFISLGGMNAEAAGKNWNLVEVTVTVKSGDTLESIAREYMKKNTYGAREIHEFIDGIRELNEWLLKRDIRTGDTLRINYWEKLK</sequence>
<comment type="caution">
    <text evidence="3">The sequence shown here is derived from an EMBL/GenBank/DDBJ whole genome shotgun (WGS) entry which is preliminary data.</text>
</comment>
<keyword evidence="1" id="KW-0732">Signal</keyword>
<dbReference type="RefSeq" id="WP_149171885.1">
    <property type="nucleotide sequence ID" value="NZ_VTOY01000009.1"/>
</dbReference>
<dbReference type="Gene3D" id="3.10.350.10">
    <property type="entry name" value="LysM domain"/>
    <property type="match status" value="1"/>
</dbReference>
<dbReference type="Pfam" id="PF01476">
    <property type="entry name" value="LysM"/>
    <property type="match status" value="1"/>
</dbReference>
<dbReference type="SMART" id="SM00257">
    <property type="entry name" value="LysM"/>
    <property type="match status" value="1"/>
</dbReference>
<dbReference type="Proteomes" id="UP000323646">
    <property type="component" value="Unassembled WGS sequence"/>
</dbReference>
<evidence type="ECO:0000313" key="4">
    <source>
        <dbReference type="Proteomes" id="UP000323646"/>
    </source>
</evidence>
<feature type="signal peptide" evidence="1">
    <location>
        <begin position="1"/>
        <end position="23"/>
    </location>
</feature>
<evidence type="ECO:0000313" key="3">
    <source>
        <dbReference type="EMBL" id="TYZ21373.1"/>
    </source>
</evidence>